<keyword evidence="3" id="KW-1185">Reference proteome</keyword>
<organism evidence="2 3">
    <name type="scientific">Tuber melanosporum (strain Mel28)</name>
    <name type="common">Perigord black truffle</name>
    <dbReference type="NCBI Taxonomy" id="656061"/>
    <lineage>
        <taxon>Eukaryota</taxon>
        <taxon>Fungi</taxon>
        <taxon>Dikarya</taxon>
        <taxon>Ascomycota</taxon>
        <taxon>Pezizomycotina</taxon>
        <taxon>Pezizomycetes</taxon>
        <taxon>Pezizales</taxon>
        <taxon>Tuberaceae</taxon>
        <taxon>Tuber</taxon>
    </lineage>
</organism>
<feature type="region of interest" description="Disordered" evidence="1">
    <location>
        <begin position="1"/>
        <end position="23"/>
    </location>
</feature>
<dbReference type="EMBL" id="FN430027">
    <property type="protein sequence ID" value="CAZ80475.1"/>
    <property type="molecule type" value="Genomic_DNA"/>
</dbReference>
<proteinExistence type="predicted"/>
<dbReference type="InParanoid" id="D5G7I2"/>
<dbReference type="Proteomes" id="UP000006911">
    <property type="component" value="Unassembled WGS sequence"/>
</dbReference>
<dbReference type="KEGG" id="tml:GSTUM_00002478001"/>
<reference evidence="2 3" key="1">
    <citation type="journal article" date="2010" name="Nature">
        <title>Perigord black truffle genome uncovers evolutionary origins and mechanisms of symbiosis.</title>
        <authorList>
            <person name="Martin F."/>
            <person name="Kohler A."/>
            <person name="Murat C."/>
            <person name="Balestrini R."/>
            <person name="Coutinho P.M."/>
            <person name="Jaillon O."/>
            <person name="Montanini B."/>
            <person name="Morin E."/>
            <person name="Noel B."/>
            <person name="Percudani R."/>
            <person name="Porcel B."/>
            <person name="Rubini A."/>
            <person name="Amicucci A."/>
            <person name="Amselem J."/>
            <person name="Anthouard V."/>
            <person name="Arcioni S."/>
            <person name="Artiguenave F."/>
            <person name="Aury J.M."/>
            <person name="Ballario P."/>
            <person name="Bolchi A."/>
            <person name="Brenna A."/>
            <person name="Brun A."/>
            <person name="Buee M."/>
            <person name="Cantarel B."/>
            <person name="Chevalier G."/>
            <person name="Couloux A."/>
            <person name="Da Silva C."/>
            <person name="Denoeud F."/>
            <person name="Duplessis S."/>
            <person name="Ghignone S."/>
            <person name="Hilselberger B."/>
            <person name="Iotti M."/>
            <person name="Marcais B."/>
            <person name="Mello A."/>
            <person name="Miranda M."/>
            <person name="Pacioni G."/>
            <person name="Quesneville H."/>
            <person name="Riccioni C."/>
            <person name="Ruotolo R."/>
            <person name="Splivallo R."/>
            <person name="Stocchi V."/>
            <person name="Tisserant E."/>
            <person name="Viscomi A.R."/>
            <person name="Zambonelli A."/>
            <person name="Zampieri E."/>
            <person name="Henrissat B."/>
            <person name="Lebrun M.H."/>
            <person name="Paolocci F."/>
            <person name="Bonfante P."/>
            <person name="Ottonello S."/>
            <person name="Wincker P."/>
        </authorList>
    </citation>
    <scope>NUCLEOTIDE SEQUENCE [LARGE SCALE GENOMIC DNA]</scope>
    <source>
        <strain evidence="2 3">Mel28</strain>
    </source>
</reference>
<evidence type="ECO:0000256" key="1">
    <source>
        <dbReference type="SAM" id="MobiDB-lite"/>
    </source>
</evidence>
<protein>
    <submittedName>
        <fullName evidence="2">(Perigord truffle) hypothetical protein</fullName>
    </submittedName>
</protein>
<accession>D5G7I2</accession>
<evidence type="ECO:0000313" key="2">
    <source>
        <dbReference type="EMBL" id="CAZ80475.1"/>
    </source>
</evidence>
<sequence>MDQQGTKPLQIRNEDQTNEMRIP</sequence>
<gene>
    <name evidence="2" type="ORF">GSTUM_00002478001</name>
</gene>
<dbReference type="AlphaFoldDB" id="D5G7I2"/>
<dbReference type="HOGENOM" id="CLU_3423349_0_0_1"/>
<name>D5G7I2_TUBMM</name>
<evidence type="ECO:0000313" key="3">
    <source>
        <dbReference type="Proteomes" id="UP000006911"/>
    </source>
</evidence>